<accession>A0A839T9K0</accession>
<feature type="transmembrane region" description="Helical" evidence="1">
    <location>
        <begin position="21"/>
        <end position="41"/>
    </location>
</feature>
<dbReference type="EMBL" id="JACHXI010000014">
    <property type="protein sequence ID" value="MBB3104313.1"/>
    <property type="molecule type" value="Genomic_DNA"/>
</dbReference>
<comment type="caution">
    <text evidence="2">The sequence shown here is derived from an EMBL/GenBank/DDBJ whole genome shotgun (WGS) entry which is preliminary data.</text>
</comment>
<dbReference type="Proteomes" id="UP000549250">
    <property type="component" value="Unassembled WGS sequence"/>
</dbReference>
<evidence type="ECO:0000313" key="3">
    <source>
        <dbReference type="Proteomes" id="UP000549250"/>
    </source>
</evidence>
<evidence type="ECO:0000256" key="1">
    <source>
        <dbReference type="SAM" id="Phobius"/>
    </source>
</evidence>
<sequence length="145" mass="16232">MRDTEAKDDAHSTAPTARQRLWPRFLGSLILLGLLSGLMLGRLTAPGEVRLLTIEPQTAGLTLWFDRAPEIFAESRDGTYALRIAARGQSEQGQLRLGQALINWRLRPVDRYLLLGFVAARPLSAAWRAVADGERWRVDIRLAMP</sequence>
<keyword evidence="3" id="KW-1185">Reference proteome</keyword>
<gene>
    <name evidence="2" type="ORF">FHR87_002728</name>
</gene>
<keyword evidence="1" id="KW-0812">Transmembrane</keyword>
<organism evidence="2 3">
    <name type="scientific">Azomonas macrocytogenes</name>
    <name type="common">Azotobacter macrocytogenes</name>
    <dbReference type="NCBI Taxonomy" id="69962"/>
    <lineage>
        <taxon>Bacteria</taxon>
        <taxon>Pseudomonadati</taxon>
        <taxon>Pseudomonadota</taxon>
        <taxon>Gammaproteobacteria</taxon>
        <taxon>Pseudomonadales</taxon>
        <taxon>Pseudomonadaceae</taxon>
        <taxon>Azomonas</taxon>
    </lineage>
</organism>
<proteinExistence type="predicted"/>
<reference evidence="2 3" key="1">
    <citation type="submission" date="2020-08" db="EMBL/GenBank/DDBJ databases">
        <title>Genomic Encyclopedia of Type Strains, Phase III (KMG-III): the genomes of soil and plant-associated and newly described type strains.</title>
        <authorList>
            <person name="Whitman W."/>
        </authorList>
    </citation>
    <scope>NUCLEOTIDE SEQUENCE [LARGE SCALE GENOMIC DNA]</scope>
    <source>
        <strain evidence="2 3">CECT 4462</strain>
    </source>
</reference>
<keyword evidence="1" id="KW-1133">Transmembrane helix</keyword>
<keyword evidence="1" id="KW-0472">Membrane</keyword>
<evidence type="ECO:0000313" key="2">
    <source>
        <dbReference type="EMBL" id="MBB3104313.1"/>
    </source>
</evidence>
<dbReference type="AlphaFoldDB" id="A0A839T9K0"/>
<protein>
    <submittedName>
        <fullName evidence="2">Putative lipid-binding transport protein (Tim44 family)</fullName>
    </submittedName>
</protein>
<name>A0A839T9K0_AZOMA</name>
<dbReference type="RefSeq" id="WP_183167194.1">
    <property type="nucleotide sequence ID" value="NZ_JACHXI010000014.1"/>
</dbReference>